<keyword evidence="12" id="KW-1053">Target membrane</keyword>
<feature type="repeat" description="ANK" evidence="13">
    <location>
        <begin position="672"/>
        <end position="704"/>
    </location>
</feature>
<evidence type="ECO:0000256" key="7">
    <source>
        <dbReference type="ARBA" id="ARBA00022656"/>
    </source>
</evidence>
<evidence type="ECO:0000256" key="8">
    <source>
        <dbReference type="ARBA" id="ARBA00022699"/>
    </source>
</evidence>
<keyword evidence="8" id="KW-0528">Neurotoxin</keyword>
<feature type="domain" description="Death" evidence="15">
    <location>
        <begin position="1632"/>
        <end position="1703"/>
    </location>
</feature>
<keyword evidence="7" id="KW-0800">Toxin</keyword>
<gene>
    <name evidence="17" type="ORF">HNY73_001788</name>
</gene>
<keyword evidence="18" id="KW-1185">Reference proteome</keyword>
<dbReference type="InterPro" id="IPR020859">
    <property type="entry name" value="ROC"/>
</dbReference>
<evidence type="ECO:0000256" key="3">
    <source>
        <dbReference type="ARBA" id="ARBA00004613"/>
    </source>
</evidence>
<reference evidence="17" key="1">
    <citation type="journal article" date="2020" name="bioRxiv">
        <title>Chromosome-level reference genome of the European wasp spider Argiope bruennichi: a resource for studies on range expansion and evolutionary adaptation.</title>
        <authorList>
            <person name="Sheffer M.M."/>
            <person name="Hoppe A."/>
            <person name="Krehenwinkel H."/>
            <person name="Uhl G."/>
            <person name="Kuss A.W."/>
            <person name="Jensen L."/>
            <person name="Jensen C."/>
            <person name="Gillespie R.G."/>
            <person name="Hoff K.J."/>
            <person name="Prost S."/>
        </authorList>
    </citation>
    <scope>NUCLEOTIDE SEQUENCE</scope>
</reference>
<feature type="compositionally biased region" description="Basic and acidic residues" evidence="14">
    <location>
        <begin position="298"/>
        <end position="314"/>
    </location>
</feature>
<feature type="compositionally biased region" description="Polar residues" evidence="14">
    <location>
        <begin position="287"/>
        <end position="297"/>
    </location>
</feature>
<feature type="repeat" description="ANK" evidence="13">
    <location>
        <begin position="857"/>
        <end position="889"/>
    </location>
</feature>
<keyword evidence="6" id="KW-1052">Target cell membrane</keyword>
<protein>
    <submittedName>
        <fullName evidence="17">Death-associated protein kinase dapk-1 like protein</fullName>
    </submittedName>
</protein>
<name>A0A8T0FY33_ARGBR</name>
<evidence type="ECO:0000256" key="2">
    <source>
        <dbReference type="ARBA" id="ARBA00004175"/>
    </source>
</evidence>
<keyword evidence="17" id="KW-0418">Kinase</keyword>
<feature type="region of interest" description="Disordered" evidence="14">
    <location>
        <begin position="1524"/>
        <end position="1576"/>
    </location>
</feature>
<evidence type="ECO:0000313" key="18">
    <source>
        <dbReference type="Proteomes" id="UP000807504"/>
    </source>
</evidence>
<keyword evidence="10" id="KW-0547">Nucleotide-binding</keyword>
<dbReference type="InterPro" id="IPR011029">
    <property type="entry name" value="DEATH-like_dom_sf"/>
</dbReference>
<dbReference type="GO" id="GO:0006974">
    <property type="term" value="P:DNA damage response"/>
    <property type="evidence" value="ECO:0007669"/>
    <property type="project" value="InterPro"/>
</dbReference>
<dbReference type="Pfam" id="PF00531">
    <property type="entry name" value="Death"/>
    <property type="match status" value="1"/>
</dbReference>
<dbReference type="SMART" id="SM00005">
    <property type="entry name" value="DEATH"/>
    <property type="match status" value="1"/>
</dbReference>
<dbReference type="SUPFAM" id="SSF48403">
    <property type="entry name" value="Ankyrin repeat"/>
    <property type="match status" value="1"/>
</dbReference>
<dbReference type="Gene3D" id="1.10.533.10">
    <property type="entry name" value="Death Domain, Fas"/>
    <property type="match status" value="1"/>
</dbReference>
<feature type="repeat" description="ANK" evidence="13">
    <location>
        <begin position="705"/>
        <end position="737"/>
    </location>
</feature>
<feature type="compositionally biased region" description="Acidic residues" evidence="14">
    <location>
        <begin position="1"/>
        <end position="17"/>
    </location>
</feature>
<dbReference type="PROSITE" id="PS50017">
    <property type="entry name" value="DEATH_DOMAIN"/>
    <property type="match status" value="1"/>
</dbReference>
<evidence type="ECO:0000256" key="1">
    <source>
        <dbReference type="ARBA" id="ARBA00001946"/>
    </source>
</evidence>
<feature type="compositionally biased region" description="Polar residues" evidence="14">
    <location>
        <begin position="1532"/>
        <end position="1542"/>
    </location>
</feature>
<dbReference type="EMBL" id="JABXBU010000002">
    <property type="protein sequence ID" value="KAF8793743.1"/>
    <property type="molecule type" value="Genomic_DNA"/>
</dbReference>
<keyword evidence="13" id="KW-0040">ANK repeat</keyword>
<evidence type="ECO:0000256" key="5">
    <source>
        <dbReference type="ARBA" id="ARBA00022525"/>
    </source>
</evidence>
<feature type="region of interest" description="Disordered" evidence="14">
    <location>
        <begin position="274"/>
        <end position="314"/>
    </location>
</feature>
<dbReference type="SUPFAM" id="SSF47986">
    <property type="entry name" value="DEATH domain"/>
    <property type="match status" value="1"/>
</dbReference>
<dbReference type="InterPro" id="IPR012923">
    <property type="entry name" value="Csm3"/>
</dbReference>
<feature type="compositionally biased region" description="Low complexity" evidence="14">
    <location>
        <begin position="1562"/>
        <end position="1575"/>
    </location>
</feature>
<dbReference type="GO" id="GO:0007165">
    <property type="term" value="P:signal transduction"/>
    <property type="evidence" value="ECO:0007669"/>
    <property type="project" value="InterPro"/>
</dbReference>
<keyword evidence="9" id="KW-0677">Repeat</keyword>
<dbReference type="InterPro" id="IPR027417">
    <property type="entry name" value="P-loop_NTPase"/>
</dbReference>
<evidence type="ECO:0000259" key="15">
    <source>
        <dbReference type="PROSITE" id="PS50017"/>
    </source>
</evidence>
<evidence type="ECO:0000256" key="12">
    <source>
        <dbReference type="ARBA" id="ARBA00023298"/>
    </source>
</evidence>
<feature type="region of interest" description="Disordered" evidence="14">
    <location>
        <begin position="145"/>
        <end position="164"/>
    </location>
</feature>
<dbReference type="Gene3D" id="1.25.40.20">
    <property type="entry name" value="Ankyrin repeat-containing domain"/>
    <property type="match status" value="2"/>
</dbReference>
<comment type="cofactor">
    <cofactor evidence="1">
        <name>Mg(2+)</name>
        <dbReference type="ChEBI" id="CHEBI:18420"/>
    </cofactor>
</comment>
<dbReference type="Pfam" id="PF07962">
    <property type="entry name" value="Swi3"/>
    <property type="match status" value="1"/>
</dbReference>
<evidence type="ECO:0000256" key="4">
    <source>
        <dbReference type="ARBA" id="ARBA00022483"/>
    </source>
</evidence>
<dbReference type="InterPro" id="IPR036770">
    <property type="entry name" value="Ankyrin_rpt-contain_sf"/>
</dbReference>
<keyword evidence="12" id="KW-0472">Membrane</keyword>
<feature type="compositionally biased region" description="Basic and acidic residues" evidence="14">
    <location>
        <begin position="397"/>
        <end position="420"/>
    </location>
</feature>
<evidence type="ECO:0000256" key="13">
    <source>
        <dbReference type="PROSITE-ProRule" id="PRU00023"/>
    </source>
</evidence>
<dbReference type="GO" id="GO:0000166">
    <property type="term" value="F:nucleotide binding"/>
    <property type="evidence" value="ECO:0007669"/>
    <property type="project" value="UniProtKB-KW"/>
</dbReference>
<evidence type="ECO:0000256" key="6">
    <source>
        <dbReference type="ARBA" id="ARBA00022537"/>
    </source>
</evidence>
<dbReference type="GO" id="GO:0016301">
    <property type="term" value="F:kinase activity"/>
    <property type="evidence" value="ECO:0007669"/>
    <property type="project" value="UniProtKB-KW"/>
</dbReference>
<dbReference type="GO" id="GO:0005634">
    <property type="term" value="C:nucleus"/>
    <property type="evidence" value="ECO:0007669"/>
    <property type="project" value="InterPro"/>
</dbReference>
<dbReference type="Proteomes" id="UP000807504">
    <property type="component" value="Unassembled WGS sequence"/>
</dbReference>
<dbReference type="GO" id="GO:0005576">
    <property type="term" value="C:extracellular region"/>
    <property type="evidence" value="ECO:0007669"/>
    <property type="project" value="UniProtKB-SubCell"/>
</dbReference>
<keyword evidence="5" id="KW-0964">Secreted</keyword>
<dbReference type="Gene3D" id="3.40.50.300">
    <property type="entry name" value="P-loop containing nucleotide triphosphate hydrolases"/>
    <property type="match status" value="1"/>
</dbReference>
<comment type="caution">
    <text evidence="17">The sequence shown here is derived from an EMBL/GenBank/DDBJ whole genome shotgun (WGS) entry which is preliminary data.</text>
</comment>
<organism evidence="17 18">
    <name type="scientific">Argiope bruennichi</name>
    <name type="common">Wasp spider</name>
    <name type="synonym">Aranea bruennichi</name>
    <dbReference type="NCBI Taxonomy" id="94029"/>
    <lineage>
        <taxon>Eukaryota</taxon>
        <taxon>Metazoa</taxon>
        <taxon>Ecdysozoa</taxon>
        <taxon>Arthropoda</taxon>
        <taxon>Chelicerata</taxon>
        <taxon>Arachnida</taxon>
        <taxon>Araneae</taxon>
        <taxon>Araneomorphae</taxon>
        <taxon>Entelegynae</taxon>
        <taxon>Araneoidea</taxon>
        <taxon>Araneidae</taxon>
        <taxon>Argiope</taxon>
    </lineage>
</organism>
<dbReference type="PANTHER" id="PTHR12449">
    <property type="entry name" value="DEATH DOMAIN-CONTAINING PROTEIN"/>
    <property type="match status" value="1"/>
</dbReference>
<feature type="compositionally biased region" description="Acidic residues" evidence="14">
    <location>
        <begin position="387"/>
        <end position="396"/>
    </location>
</feature>
<keyword evidence="11" id="KW-0638">Presynaptic neurotoxin</keyword>
<evidence type="ECO:0000256" key="9">
    <source>
        <dbReference type="ARBA" id="ARBA00022737"/>
    </source>
</evidence>
<feature type="region of interest" description="Disordered" evidence="14">
    <location>
        <begin position="185"/>
        <end position="205"/>
    </location>
</feature>
<dbReference type="GO" id="GO:0031297">
    <property type="term" value="P:replication fork processing"/>
    <property type="evidence" value="ECO:0007669"/>
    <property type="project" value="InterPro"/>
</dbReference>
<feature type="compositionally biased region" description="Low complexity" evidence="14">
    <location>
        <begin position="1543"/>
        <end position="1552"/>
    </location>
</feature>
<dbReference type="InterPro" id="IPR039788">
    <property type="entry name" value="NOL4/NOL4L"/>
</dbReference>
<feature type="compositionally biased region" description="Basic and acidic residues" evidence="14">
    <location>
        <begin position="352"/>
        <end position="372"/>
    </location>
</feature>
<evidence type="ECO:0000313" key="17">
    <source>
        <dbReference type="EMBL" id="KAF8793743.1"/>
    </source>
</evidence>
<evidence type="ECO:0000256" key="11">
    <source>
        <dbReference type="ARBA" id="ARBA00023028"/>
    </source>
</evidence>
<dbReference type="Pfam" id="PF12796">
    <property type="entry name" value="Ank_2"/>
    <property type="match status" value="2"/>
</dbReference>
<dbReference type="PROSITE" id="PS50297">
    <property type="entry name" value="ANK_REP_REGION"/>
    <property type="match status" value="2"/>
</dbReference>
<dbReference type="GO" id="GO:0044231">
    <property type="term" value="C:host cell presynaptic membrane"/>
    <property type="evidence" value="ECO:0007669"/>
    <property type="project" value="UniProtKB-KW"/>
</dbReference>
<accession>A0A8T0FY33</accession>
<dbReference type="PANTHER" id="PTHR12449:SF18">
    <property type="entry name" value="DEATH DOMAIN-CONTAINING PROTEIN"/>
    <property type="match status" value="1"/>
</dbReference>
<keyword evidence="17" id="KW-0808">Transferase</keyword>
<feature type="compositionally biased region" description="Acidic residues" evidence="14">
    <location>
        <begin position="145"/>
        <end position="160"/>
    </location>
</feature>
<dbReference type="InterPro" id="IPR000488">
    <property type="entry name" value="Death_dom"/>
</dbReference>
<dbReference type="GO" id="GO:0090729">
    <property type="term" value="F:toxin activity"/>
    <property type="evidence" value="ECO:0007669"/>
    <property type="project" value="UniProtKB-KW"/>
</dbReference>
<evidence type="ECO:0000256" key="10">
    <source>
        <dbReference type="ARBA" id="ARBA00022741"/>
    </source>
</evidence>
<proteinExistence type="predicted"/>
<dbReference type="InterPro" id="IPR002110">
    <property type="entry name" value="Ankyrin_rpt"/>
</dbReference>
<dbReference type="SUPFAM" id="SSF52540">
    <property type="entry name" value="P-loop containing nucleoside triphosphate hydrolases"/>
    <property type="match status" value="1"/>
</dbReference>
<comment type="subcellular location">
    <subcellularLocation>
        <location evidence="3">Secreted</location>
    </subcellularLocation>
    <subcellularLocation>
        <location evidence="2">Target cell membrane</location>
    </subcellularLocation>
</comment>
<dbReference type="GO" id="GO:0044218">
    <property type="term" value="C:other organism cell membrane"/>
    <property type="evidence" value="ECO:0007669"/>
    <property type="project" value="UniProtKB-KW"/>
</dbReference>
<dbReference type="SMART" id="SM00248">
    <property type="entry name" value="ANK"/>
    <property type="match status" value="6"/>
</dbReference>
<feature type="region of interest" description="Disordered" evidence="14">
    <location>
        <begin position="1"/>
        <end position="42"/>
    </location>
</feature>
<reference evidence="17" key="2">
    <citation type="submission" date="2020-06" db="EMBL/GenBank/DDBJ databases">
        <authorList>
            <person name="Sheffer M."/>
        </authorList>
    </citation>
    <scope>NUCLEOTIDE SEQUENCE</scope>
</reference>
<feature type="domain" description="Roc" evidence="16">
    <location>
        <begin position="929"/>
        <end position="1171"/>
    </location>
</feature>
<dbReference type="PROSITE" id="PS51424">
    <property type="entry name" value="ROC"/>
    <property type="match status" value="1"/>
</dbReference>
<keyword evidence="4" id="KW-0268">Exocytosis</keyword>
<dbReference type="PROSITE" id="PS50088">
    <property type="entry name" value="ANK_REPEAT"/>
    <property type="match status" value="3"/>
</dbReference>
<sequence length="1727" mass="194371">MEEDADDLDNLFDEYDSNDPQPQENNNEDAENDAAVPEKVPVPKRVVKHPRLKFNPERLCGKRGIPILEDHFKDVKFKGKGHEKEDLKKLLTTLELWTHRLFPSMKFEDCLRQIEHLGKKRPVKTCLQKIRLDFPILDKDFVRNEDEEEEEQEQPNELEPEPPVQDAFDRLFDDYRERAEPVLTSIPSSSQNEGNILGTSFGSSISEEQKKRMEYNKMLAIERRKARLSTMQSNSLDTESSTNVETVLNSSLSGRKDDDDPNFLFNYLQKQFTNTESSSADKETEKGYSQSMQSKNRQVSERDEMVESVESDRHETDFVILSNVTNNDCTKDNGEEELGLDELMDLVDEDNKDGTDHDTSSAKNQDEIDHDTSSNNCPDNNGKEELGLDELMDLVNEDNKDGTDHDTPYVKDKDEIDHDASSNNCPDDNSKEELGFDELMDVVNEDNKDGTDYNTSCEKDKVEIDHDTLCEKDKDEIDHDASSNNCLDGHGKEELELDELMDSVDENNKSGSDNDTLSCAKNTDEINHNAMSNVRPTDCPESISKKEQELDELMDLVEENHKDTTDDDVLLPLENAVFDSDNYEQSSKKSETNHEIVCPSIFPRGNNGQTDRWRILRLPLPTLVTKRQVPRTFVGGHSTTQRVKNCRASALNNLAGLEEIIRASDLSNCSKEGECFVHVASGMGQLDVLKFLHFKGADLFRLDENGESGVHWAARQGHKNVIEFLHQRGLSISTPNKAGDTPLHLAASKPKDRGEKKGLAFSAMRGHLDVVRSIIEAGGANPDMTDKPSEINESTARDLGVKKHICHARWLLQYGCNIDTVDNVGEAPIHIVSREGLLSMAQTLCAFGCKVEIPNKLGQYPLHLAARSGHMELVRCLCLAGCDVELRNKDGITAEISALAQGYNEMANLLNKLRNVHLREEYISQLIPSTKPISKIKLKLFGHSGVGKSTFIESLKCGYFVSWFRRSVGSMSPKNTRNKKSDSMSQSVIELNSSETNNLQFETNYETYTHGIDVQQLNISGIGEISLWEFSGHEPYYMIYDNFIGNTNCLHLVFFSLSDPYDTQVQQVQFWLSFLQSRIPVHEPLGFGGKSGKAARVALVATHADSASCHRVTATGEYVSSEATSVLRTMQLRFGKIFDLHETVFVLDAHVVGSPALKALKNYVAHHKDKVTQGLPKSTGFLESVCSHLTVTWRKARCCFPIMSWKEFIDLVHSEVNPLAGEEHMKELIQQMQIMGEVVYLACENEDVVILDPTWLCVTILGFLLSQENLEQARVTGIYSGDDIQLLYPEADAQKLLKIMEALQICTECETEGEIEYEFPRFNLVEAVEGLWNTSQYTAYGGVRLCCQNKYFMVTLFPRLQVNLRKSIKENGDPECDLYQWYHGSKYSSGLLEGLVTLTEDEAAYEIKVRGPAAMKPECFFFLEDLISIAEQMFSDVCPGTVLERHYLSCSQLKSHSKNVYTYPPATILNALVQDGVYGTVENKFTGADETLLNIVFFGASEVLMFSHRNNLPEIPSLSFQNTALNKPRMPHSQTSPSLALHNQQSNSNQKLSQRRKSLPPTITSSTNSKTQSSSPCQILQDFYSKLSQRRDSSPAILHDQNPVVVLVSDLHASQLPLLSCQCLCAILDTPDSMGRDWCMLGVLLGMTDKLPKLDPGDNPAFSPTACILSEWMKRPDTTLGQLLRRLLELERTDAIETLMPTLPMFRVTPVCFKHNFMDCNVSTDYD</sequence>
<evidence type="ECO:0000256" key="14">
    <source>
        <dbReference type="SAM" id="MobiDB-lite"/>
    </source>
</evidence>
<dbReference type="GO" id="GO:0006887">
    <property type="term" value="P:exocytosis"/>
    <property type="evidence" value="ECO:0007669"/>
    <property type="project" value="UniProtKB-KW"/>
</dbReference>
<evidence type="ECO:0000259" key="16">
    <source>
        <dbReference type="PROSITE" id="PS51424"/>
    </source>
</evidence>
<feature type="region of interest" description="Disordered" evidence="14">
    <location>
        <begin position="348"/>
        <end position="432"/>
    </location>
</feature>